<gene>
    <name evidence="1" type="ORF">NCTC1542_04435</name>
</gene>
<evidence type="ECO:0000313" key="1">
    <source>
        <dbReference type="EMBL" id="SUA02959.1"/>
    </source>
</evidence>
<reference evidence="1 2" key="1">
    <citation type="submission" date="2018-06" db="EMBL/GenBank/DDBJ databases">
        <authorList>
            <consortium name="Pathogen Informatics"/>
            <person name="Doyle S."/>
        </authorList>
    </citation>
    <scope>NUCLEOTIDE SEQUENCE [LARGE SCALE GENOMIC DNA]</scope>
    <source>
        <strain evidence="1 2">NCTC1542</strain>
    </source>
</reference>
<dbReference type="AlphaFoldDB" id="A0A378V018"/>
<sequence length="194" mass="21485">MTAPHVIDTHPDRFGWRIWKLTLDPPRLRSPFEQSGALLRPGPALFAAVCPSGRCVLRFDARCTCGVHYVPTVRGFGFYLRTAGPFGDCTTITFGAALGDVAIDPRADWCRAAQHYLVLAAAVPERYAALADPLAAEYCVPVDPFRRSKTTPTLRRMEHRVRAALAHARPAELFNPGRHRSPFLHHPHPTGVLT</sequence>
<accession>A0A378V018</accession>
<dbReference type="Proteomes" id="UP000255389">
    <property type="component" value="Unassembled WGS sequence"/>
</dbReference>
<dbReference type="EMBL" id="UGQY01000004">
    <property type="protein sequence ID" value="SUA02959.1"/>
    <property type="molecule type" value="Genomic_DNA"/>
</dbReference>
<proteinExistence type="predicted"/>
<evidence type="ECO:0000313" key="2">
    <source>
        <dbReference type="Proteomes" id="UP000255389"/>
    </source>
</evidence>
<protein>
    <submittedName>
        <fullName evidence="1">Uncharacterized protein</fullName>
    </submittedName>
</protein>
<organism evidence="1 2">
    <name type="scientific">Mycolicibacterium fortuitum</name>
    <name type="common">Mycobacterium fortuitum</name>
    <dbReference type="NCBI Taxonomy" id="1766"/>
    <lineage>
        <taxon>Bacteria</taxon>
        <taxon>Bacillati</taxon>
        <taxon>Actinomycetota</taxon>
        <taxon>Actinomycetes</taxon>
        <taxon>Mycobacteriales</taxon>
        <taxon>Mycobacteriaceae</taxon>
        <taxon>Mycolicibacterium</taxon>
    </lineage>
</organism>
<name>A0A378V018_MYCFO</name>